<feature type="compositionally biased region" description="Low complexity" evidence="1">
    <location>
        <begin position="230"/>
        <end position="239"/>
    </location>
</feature>
<accession>A0A6J4LD34</accession>
<reference evidence="2" key="1">
    <citation type="submission" date="2020-02" db="EMBL/GenBank/DDBJ databases">
        <authorList>
            <person name="Meier V. D."/>
        </authorList>
    </citation>
    <scope>NUCLEOTIDE SEQUENCE</scope>
    <source>
        <strain evidence="2">AVDCRST_MAG72</strain>
    </source>
</reference>
<feature type="region of interest" description="Disordered" evidence="1">
    <location>
        <begin position="84"/>
        <end position="134"/>
    </location>
</feature>
<protein>
    <submittedName>
        <fullName evidence="2">Nucleoside-diphosphate-sugar epimerase</fullName>
    </submittedName>
</protein>
<feature type="region of interest" description="Disordered" evidence="1">
    <location>
        <begin position="146"/>
        <end position="300"/>
    </location>
</feature>
<feature type="region of interest" description="Disordered" evidence="1">
    <location>
        <begin position="1"/>
        <end position="36"/>
    </location>
</feature>
<dbReference type="AlphaFoldDB" id="A0A6J4LD34"/>
<sequence length="300" mass="32376">AGTGHRRVRLRGAPARPGAHCGRARRACDDQEPGEVPRCWQPGLRRRAPAVQPGRRAGRLRRGLLPRPLPRRRGLRATRRRGGLSLRGCGVEGGRAPDHLPRRTGQRLRPAVPAPAQPTRGRGAARFRRRAGDHVARRDRCRAWRGFLGDHPPARRPPPGHGHPTLGAHADTAHRAGGHGALPGRCARARRDRGPGLRGRRTRGPRVPRDAAAGRGDPEAPDPHRARPGAVPAAVFEVAVADHRCRHPHRPSPGRLDDQRGRGGGRQHPQAGSLRADGFRRGGGRGLGRPFPGEVASSPV</sequence>
<feature type="compositionally biased region" description="Basic residues" evidence="1">
    <location>
        <begin position="56"/>
        <end position="67"/>
    </location>
</feature>
<feature type="compositionally biased region" description="Basic and acidic residues" evidence="1">
    <location>
        <begin position="216"/>
        <end position="225"/>
    </location>
</feature>
<feature type="non-terminal residue" evidence="2">
    <location>
        <position position="1"/>
    </location>
</feature>
<dbReference type="EMBL" id="CADCUJ010000010">
    <property type="protein sequence ID" value="CAA9330338.1"/>
    <property type="molecule type" value="Genomic_DNA"/>
</dbReference>
<evidence type="ECO:0000313" key="2">
    <source>
        <dbReference type="EMBL" id="CAA9330338.1"/>
    </source>
</evidence>
<gene>
    <name evidence="2" type="ORF">AVDCRST_MAG72-289</name>
</gene>
<organism evidence="2">
    <name type="scientific">uncultured Nocardioidaceae bacterium</name>
    <dbReference type="NCBI Taxonomy" id="253824"/>
    <lineage>
        <taxon>Bacteria</taxon>
        <taxon>Bacillati</taxon>
        <taxon>Actinomycetota</taxon>
        <taxon>Actinomycetes</taxon>
        <taxon>Propionibacteriales</taxon>
        <taxon>Nocardioidaceae</taxon>
        <taxon>environmental samples</taxon>
    </lineage>
</organism>
<feature type="non-terminal residue" evidence="2">
    <location>
        <position position="300"/>
    </location>
</feature>
<proteinExistence type="predicted"/>
<feature type="region of interest" description="Disordered" evidence="1">
    <location>
        <begin position="48"/>
        <end position="67"/>
    </location>
</feature>
<evidence type="ECO:0000256" key="1">
    <source>
        <dbReference type="SAM" id="MobiDB-lite"/>
    </source>
</evidence>
<feature type="compositionally biased region" description="Basic residues" evidence="1">
    <location>
        <begin position="1"/>
        <end position="10"/>
    </location>
</feature>
<name>A0A6J4LD34_9ACTN</name>